<name>A0AAU9N9D1_9ASTR</name>
<feature type="compositionally biased region" description="Basic residues" evidence="1">
    <location>
        <begin position="95"/>
        <end position="108"/>
    </location>
</feature>
<feature type="region of interest" description="Disordered" evidence="1">
    <location>
        <begin position="27"/>
        <end position="54"/>
    </location>
</feature>
<dbReference type="AlphaFoldDB" id="A0AAU9N9D1"/>
<organism evidence="2 3">
    <name type="scientific">Lactuca virosa</name>
    <dbReference type="NCBI Taxonomy" id="75947"/>
    <lineage>
        <taxon>Eukaryota</taxon>
        <taxon>Viridiplantae</taxon>
        <taxon>Streptophyta</taxon>
        <taxon>Embryophyta</taxon>
        <taxon>Tracheophyta</taxon>
        <taxon>Spermatophyta</taxon>
        <taxon>Magnoliopsida</taxon>
        <taxon>eudicotyledons</taxon>
        <taxon>Gunneridae</taxon>
        <taxon>Pentapetalae</taxon>
        <taxon>asterids</taxon>
        <taxon>campanulids</taxon>
        <taxon>Asterales</taxon>
        <taxon>Asteraceae</taxon>
        <taxon>Cichorioideae</taxon>
        <taxon>Cichorieae</taxon>
        <taxon>Lactucinae</taxon>
        <taxon>Lactuca</taxon>
    </lineage>
</organism>
<keyword evidence="3" id="KW-1185">Reference proteome</keyword>
<dbReference type="EMBL" id="CAKMRJ010004445">
    <property type="protein sequence ID" value="CAH1435397.1"/>
    <property type="molecule type" value="Genomic_DNA"/>
</dbReference>
<protein>
    <recommendedName>
        <fullName evidence="4">Ovate family protein</fullName>
    </recommendedName>
</protein>
<reference evidence="2 3" key="1">
    <citation type="submission" date="2022-01" db="EMBL/GenBank/DDBJ databases">
        <authorList>
            <person name="Xiong W."/>
            <person name="Schranz E."/>
        </authorList>
    </citation>
    <scope>NUCLEOTIDE SEQUENCE [LARGE SCALE GENOMIC DNA]</scope>
</reference>
<gene>
    <name evidence="2" type="ORF">LVIROSA_LOCUS21848</name>
</gene>
<dbReference type="InterPro" id="IPR038796">
    <property type="entry name" value="At1g76070-like"/>
</dbReference>
<dbReference type="Proteomes" id="UP001157418">
    <property type="component" value="Unassembled WGS sequence"/>
</dbReference>
<accession>A0AAU9N9D1</accession>
<evidence type="ECO:0008006" key="4">
    <source>
        <dbReference type="Google" id="ProtNLM"/>
    </source>
</evidence>
<evidence type="ECO:0000313" key="2">
    <source>
        <dbReference type="EMBL" id="CAH1435397.1"/>
    </source>
</evidence>
<dbReference type="PANTHER" id="PTHR34779">
    <property type="entry name" value="OS09G0542900 PROTEIN"/>
    <property type="match status" value="1"/>
</dbReference>
<comment type="caution">
    <text evidence="2">The sequence shown here is derived from an EMBL/GenBank/DDBJ whole genome shotgun (WGS) entry which is preliminary data.</text>
</comment>
<feature type="compositionally biased region" description="Basic and acidic residues" evidence="1">
    <location>
        <begin position="37"/>
        <end position="47"/>
    </location>
</feature>
<dbReference type="PANTHER" id="PTHR34779:SF11">
    <property type="entry name" value="SYRINGOLIDE-INDUCED PROTEIN 14-1-1"/>
    <property type="match status" value="1"/>
</dbReference>
<sequence>MDQQKASSAKAKNTLLKFLPRATSSVTFQNPPIYSPAKDKRSSEKTHKSNLGIGFSGPMVSMIPADTRRKIKNNSDYTIVYEPTSPRVSCMGQVKCKHQKEKIQRRHGNGVDGNKPTNSVKVKPTDKASRTTSFTPARTYSVEDDEDSSKTDKSKKKLGFKKIFAGISITPGSSRRKSDLDDKRSKAPLYLDKTPSLSSMKRFSSGRGKLSNIDWTKLEAAAMDSGGRSYYSDEESDDEEIKIPSSAPVVMRNQGFDDKFITVVAGLNLEPRKEINLHIKRLSMSFMFSSPNSSTTFSAADLPFLVSSAVGSTPEVQRHHQLITFVNFSGVRKRHCTSFNHILQSKKIK</sequence>
<feature type="region of interest" description="Disordered" evidence="1">
    <location>
        <begin position="92"/>
        <end position="155"/>
    </location>
</feature>
<evidence type="ECO:0000313" key="3">
    <source>
        <dbReference type="Proteomes" id="UP001157418"/>
    </source>
</evidence>
<proteinExistence type="predicted"/>
<evidence type="ECO:0000256" key="1">
    <source>
        <dbReference type="SAM" id="MobiDB-lite"/>
    </source>
</evidence>